<comment type="caution">
    <text evidence="1">The sequence shown here is derived from an EMBL/GenBank/DDBJ whole genome shotgun (WGS) entry which is preliminary data.</text>
</comment>
<organism evidence="1 2">
    <name type="scientific">Nocardia rhizosphaerae</name>
    <dbReference type="NCBI Taxonomy" id="1691571"/>
    <lineage>
        <taxon>Bacteria</taxon>
        <taxon>Bacillati</taxon>
        <taxon>Actinomycetota</taxon>
        <taxon>Actinomycetes</taxon>
        <taxon>Mycobacteriales</taxon>
        <taxon>Nocardiaceae</taxon>
        <taxon>Nocardia</taxon>
    </lineage>
</organism>
<dbReference type="Proteomes" id="UP001595767">
    <property type="component" value="Unassembled WGS sequence"/>
</dbReference>
<gene>
    <name evidence="1" type="ORF">ACFOW8_28335</name>
</gene>
<protein>
    <submittedName>
        <fullName evidence="1">Uncharacterized protein</fullName>
    </submittedName>
</protein>
<accession>A0ABV8LDW2</accession>
<evidence type="ECO:0000313" key="2">
    <source>
        <dbReference type="Proteomes" id="UP001595767"/>
    </source>
</evidence>
<evidence type="ECO:0000313" key="1">
    <source>
        <dbReference type="EMBL" id="MFC4128848.1"/>
    </source>
</evidence>
<reference evidence="2" key="1">
    <citation type="journal article" date="2019" name="Int. J. Syst. Evol. Microbiol.">
        <title>The Global Catalogue of Microorganisms (GCM) 10K type strain sequencing project: providing services to taxonomists for standard genome sequencing and annotation.</title>
        <authorList>
            <consortium name="The Broad Institute Genomics Platform"/>
            <consortium name="The Broad Institute Genome Sequencing Center for Infectious Disease"/>
            <person name="Wu L."/>
            <person name="Ma J."/>
        </authorList>
    </citation>
    <scope>NUCLEOTIDE SEQUENCE [LARGE SCALE GENOMIC DNA]</scope>
    <source>
        <strain evidence="2">CGMCC 4.7204</strain>
    </source>
</reference>
<sequence length="117" mass="12471">MDSNQAVIAAALRAYDPEMPVAQAEHAARLTAAALDHGGYAVVKRPTCGPPEEKTSGVVEPLVLEDLRRVVAATQDWSPVTIVQVTRPGNTLSPKRGPSVLTAVRGSLAAHRKRDLR</sequence>
<name>A0ABV8LDW2_9NOCA</name>
<keyword evidence="2" id="KW-1185">Reference proteome</keyword>
<dbReference type="EMBL" id="JBHSBA010000016">
    <property type="protein sequence ID" value="MFC4128848.1"/>
    <property type="molecule type" value="Genomic_DNA"/>
</dbReference>
<dbReference type="RefSeq" id="WP_378554714.1">
    <property type="nucleotide sequence ID" value="NZ_JBHSBA010000016.1"/>
</dbReference>
<proteinExistence type="predicted"/>